<evidence type="ECO:0000313" key="2">
    <source>
        <dbReference type="Proteomes" id="UP000185678"/>
    </source>
</evidence>
<gene>
    <name evidence="1" type="ORF">SAMN05421779_105310</name>
</gene>
<keyword evidence="2" id="KW-1185">Reference proteome</keyword>
<proteinExistence type="predicted"/>
<dbReference type="Gene3D" id="1.25.40.10">
    <property type="entry name" value="Tetratricopeptide repeat domain"/>
    <property type="match status" value="3"/>
</dbReference>
<organism evidence="1 2">
    <name type="scientific">Insolitispirillum peregrinum</name>
    <dbReference type="NCBI Taxonomy" id="80876"/>
    <lineage>
        <taxon>Bacteria</taxon>
        <taxon>Pseudomonadati</taxon>
        <taxon>Pseudomonadota</taxon>
        <taxon>Alphaproteobacteria</taxon>
        <taxon>Rhodospirillales</taxon>
        <taxon>Novispirillaceae</taxon>
        <taxon>Insolitispirillum</taxon>
    </lineage>
</organism>
<dbReference type="STRING" id="80876.SAMN05421779_105310"/>
<dbReference type="Pfam" id="PF13374">
    <property type="entry name" value="TPR_10"/>
    <property type="match status" value="3"/>
</dbReference>
<protein>
    <submittedName>
        <fullName evidence="1">Tetratricopeptide repeat-containing protein</fullName>
    </submittedName>
</protein>
<dbReference type="InterPro" id="IPR027417">
    <property type="entry name" value="P-loop_NTPase"/>
</dbReference>
<dbReference type="PANTHER" id="PTHR19959">
    <property type="entry name" value="KINESIN LIGHT CHAIN"/>
    <property type="match status" value="1"/>
</dbReference>
<dbReference type="OrthoDB" id="6278038at2"/>
<dbReference type="SUPFAM" id="SSF48452">
    <property type="entry name" value="TPR-like"/>
    <property type="match status" value="2"/>
</dbReference>
<dbReference type="InterPro" id="IPR019734">
    <property type="entry name" value="TPR_rpt"/>
</dbReference>
<dbReference type="Proteomes" id="UP000185678">
    <property type="component" value="Unassembled WGS sequence"/>
</dbReference>
<accession>A0A1N7NQS3</accession>
<dbReference type="RefSeq" id="WP_076401210.1">
    <property type="nucleotide sequence ID" value="NZ_FTOA01000005.1"/>
</dbReference>
<dbReference type="Pfam" id="PF13424">
    <property type="entry name" value="TPR_12"/>
    <property type="match status" value="2"/>
</dbReference>
<dbReference type="SUPFAM" id="SSF52540">
    <property type="entry name" value="P-loop containing nucleoside triphosphate hydrolases"/>
    <property type="match status" value="1"/>
</dbReference>
<dbReference type="EMBL" id="FTOA01000005">
    <property type="protein sequence ID" value="SIT00753.1"/>
    <property type="molecule type" value="Genomic_DNA"/>
</dbReference>
<reference evidence="1 2" key="1">
    <citation type="submission" date="2017-01" db="EMBL/GenBank/DDBJ databases">
        <authorList>
            <person name="Mah S.A."/>
            <person name="Swanson W.J."/>
            <person name="Moy G.W."/>
            <person name="Vacquier V.D."/>
        </authorList>
    </citation>
    <scope>NUCLEOTIDE SEQUENCE [LARGE SCALE GENOMIC DNA]</scope>
    <source>
        <strain evidence="1 2">DSM 11589</strain>
    </source>
</reference>
<name>A0A1N7NQS3_9PROT</name>
<evidence type="ECO:0000313" key="1">
    <source>
        <dbReference type="EMBL" id="SIT00753.1"/>
    </source>
</evidence>
<sequence>MPDRSVSAEGSISHSIIVTGDGSRVSLSFGASGLVLPVERKHSRRPDRRRQPHELDVLDPARGRMPLIGRERELSDLRGWLESDADISVHALIGSAGTGKTRLAIGLCEMIEAEGSDWLAGFLSPSHLPRLADAFATTAFEWTRSTLLVIDYAAQGYEALGHWLDHLAAGPALDGVKLRMLLLERQAPEGFGWWHELTASPLNASAERRDLFRRPRPDTLAGLADVEVRRQVLAAALAATADLHQTTPKPMPSPEDDPAFEKRLSEPVFGNALSLVMAGVIAHDMGLRPALALRRLDAARRLGQRELTRFATLAGPDAQAMRHLLAFNGMAGGLPVAGLTQQLNNELSALGASAHTQRLSELLQQELPPSLPRDGEARPERLATIQPDLIGEAVIIESFETTPERKAEGLATLQRAYALTGAATAQALMRLMQDYAYAVEDPTASDPERATGERLLGWLRGLAASLTDPEALEPLAFALPEKTLVLRDIAAEITGRLASVYEAALPVEGDALVRNLHRAMIWKGNYASRLSNLGRREEALSAAERTSELARHLAAIAPETFTLDLATSLSNQASFLNNLGRPEEGLVVAQQAVDLHHALATTRTGSTVPNLAASLNNLANALSALGQREKALMIARQAETLYRDLAAARPDAFTPDLAASLNNLAGFLSDLGRREEALAMAQETVELRRTLATSQPDAFKPALATSLNNMANFLSDLGQRKKAMAVAQQAVDLYRALAVVCPDAFTPALATSLNTLATCISDLGQREEALAVAQEAVGLYSALATARPDAFMPDLAGSLNTLAVLLHDIRRHEEALTVAQQAVDLRRALAVARPDAFTPALATSLNTLANRLSDLGQREEALIVAQEAVSLRRTLTATQPEAFMPALAMSLNNLANSLRSLGRQEEARVMAQEAVDLYRTLAAAQPDAFSVNLSISLGMFTDLMISLGDKQRALETCTEAIQALIPTFMTTPQVAAQWMTMHLQRYSSLCQDLEQELDESWLQPIVDALGKINNEMA</sequence>
<dbReference type="SMART" id="SM00028">
    <property type="entry name" value="TPR"/>
    <property type="match status" value="8"/>
</dbReference>
<dbReference type="PANTHER" id="PTHR19959:SF119">
    <property type="entry name" value="FUNGAL LIPASE-LIKE DOMAIN-CONTAINING PROTEIN"/>
    <property type="match status" value="1"/>
</dbReference>
<dbReference type="AlphaFoldDB" id="A0A1N7NQS3"/>
<dbReference type="InterPro" id="IPR011990">
    <property type="entry name" value="TPR-like_helical_dom_sf"/>
</dbReference>